<dbReference type="InterPro" id="IPR028923">
    <property type="entry name" value="SAICAR_synt/ADE2_N"/>
</dbReference>
<keyword evidence="5 6" id="KW-0067">ATP-binding</keyword>
<feature type="domain" description="SAICAR synthetase/ADE2 N-terminal" evidence="7">
    <location>
        <begin position="4"/>
        <end position="214"/>
    </location>
</feature>
<dbReference type="PANTHER" id="PTHR43599:SF3">
    <property type="entry name" value="SI:DKEY-6E2.2"/>
    <property type="match status" value="1"/>
</dbReference>
<evidence type="ECO:0000313" key="8">
    <source>
        <dbReference type="EMBL" id="UXD21821.1"/>
    </source>
</evidence>
<comment type="pathway">
    <text evidence="1 6">Purine metabolism; IMP biosynthesis via de novo pathway; 5-amino-1-(5-phospho-D-ribosyl)imidazole-4-carboxamide from 5-amino-1-(5-phospho-D-ribosyl)imidazole-4-carboxylate: step 1/2.</text>
</comment>
<evidence type="ECO:0000256" key="1">
    <source>
        <dbReference type="ARBA" id="ARBA00004672"/>
    </source>
</evidence>
<dbReference type="Proteomes" id="UP001063698">
    <property type="component" value="Chromosome"/>
</dbReference>
<dbReference type="HAMAP" id="MF_00137">
    <property type="entry name" value="SAICAR_synth"/>
    <property type="match status" value="1"/>
</dbReference>
<dbReference type="PANTHER" id="PTHR43599">
    <property type="entry name" value="MULTIFUNCTIONAL PROTEIN ADE2"/>
    <property type="match status" value="1"/>
</dbReference>
<evidence type="ECO:0000256" key="3">
    <source>
        <dbReference type="ARBA" id="ARBA00022741"/>
    </source>
</evidence>
<name>A0A977KBH0_9CREN</name>
<dbReference type="GO" id="GO:0006189">
    <property type="term" value="P:'de novo' IMP biosynthetic process"/>
    <property type="evidence" value="ECO:0007669"/>
    <property type="project" value="UniProtKB-UniRule"/>
</dbReference>
<evidence type="ECO:0000313" key="9">
    <source>
        <dbReference type="Proteomes" id="UP001063698"/>
    </source>
</evidence>
<evidence type="ECO:0000256" key="2">
    <source>
        <dbReference type="ARBA" id="ARBA00022598"/>
    </source>
</evidence>
<dbReference type="InterPro" id="IPR018236">
    <property type="entry name" value="SAICAR_synthetase_CS"/>
</dbReference>
<evidence type="ECO:0000256" key="6">
    <source>
        <dbReference type="HAMAP-Rule" id="MF_00137"/>
    </source>
</evidence>
<proteinExistence type="inferred from homology"/>
<keyword evidence="4 6" id="KW-0658">Purine biosynthesis</keyword>
<keyword evidence="2 6" id="KW-0436">Ligase</keyword>
<organism evidence="8 9">
    <name type="scientific">Ignicoccus pacificus DSM 13166</name>
    <dbReference type="NCBI Taxonomy" id="940294"/>
    <lineage>
        <taxon>Archaea</taxon>
        <taxon>Thermoproteota</taxon>
        <taxon>Thermoprotei</taxon>
        <taxon>Desulfurococcales</taxon>
        <taxon>Desulfurococcaceae</taxon>
        <taxon>Ignicoccus</taxon>
    </lineage>
</organism>
<reference evidence="8" key="1">
    <citation type="submission" date="2013-11" db="EMBL/GenBank/DDBJ databases">
        <title>Comparative genomics of Ignicoccus.</title>
        <authorList>
            <person name="Podar M."/>
        </authorList>
    </citation>
    <scope>NUCLEOTIDE SEQUENCE</scope>
    <source>
        <strain evidence="8">DSM 13166</strain>
    </source>
</reference>
<evidence type="ECO:0000259" key="7">
    <source>
        <dbReference type="Pfam" id="PF01259"/>
    </source>
</evidence>
<dbReference type="GO" id="GO:0004639">
    <property type="term" value="F:phosphoribosylaminoimidazolesuccinocarboxamide synthase activity"/>
    <property type="evidence" value="ECO:0007669"/>
    <property type="project" value="UniProtKB-UniRule"/>
</dbReference>
<dbReference type="GO" id="GO:0005524">
    <property type="term" value="F:ATP binding"/>
    <property type="evidence" value="ECO:0007669"/>
    <property type="project" value="UniProtKB-KW"/>
</dbReference>
<dbReference type="EC" id="6.3.2.6" evidence="6"/>
<dbReference type="SUPFAM" id="SSF56104">
    <property type="entry name" value="SAICAR synthase-like"/>
    <property type="match status" value="1"/>
</dbReference>
<comment type="similarity">
    <text evidence="6">Belongs to the SAICAR synthetase family.</text>
</comment>
<dbReference type="Gene3D" id="3.30.200.20">
    <property type="entry name" value="Phosphorylase Kinase, domain 1"/>
    <property type="match status" value="1"/>
</dbReference>
<dbReference type="EMBL" id="CP006868">
    <property type="protein sequence ID" value="UXD21821.1"/>
    <property type="molecule type" value="Genomic_DNA"/>
</dbReference>
<evidence type="ECO:0000256" key="4">
    <source>
        <dbReference type="ARBA" id="ARBA00022755"/>
    </source>
</evidence>
<keyword evidence="9" id="KW-1185">Reference proteome</keyword>
<comment type="catalytic activity">
    <reaction evidence="6">
        <text>5-amino-1-(5-phospho-D-ribosyl)imidazole-4-carboxylate + L-aspartate + ATP = (2S)-2-[5-amino-1-(5-phospho-beta-D-ribosyl)imidazole-4-carboxamido]succinate + ADP + phosphate + 2 H(+)</text>
        <dbReference type="Rhea" id="RHEA:22628"/>
        <dbReference type="ChEBI" id="CHEBI:15378"/>
        <dbReference type="ChEBI" id="CHEBI:29991"/>
        <dbReference type="ChEBI" id="CHEBI:30616"/>
        <dbReference type="ChEBI" id="CHEBI:43474"/>
        <dbReference type="ChEBI" id="CHEBI:58443"/>
        <dbReference type="ChEBI" id="CHEBI:77657"/>
        <dbReference type="ChEBI" id="CHEBI:456216"/>
        <dbReference type="EC" id="6.3.2.6"/>
    </reaction>
</comment>
<accession>A0A977KBH0</accession>
<keyword evidence="3 6" id="KW-0547">Nucleotide-binding</keyword>
<dbReference type="Gene3D" id="3.30.470.20">
    <property type="entry name" value="ATP-grasp fold, B domain"/>
    <property type="match status" value="1"/>
</dbReference>
<gene>
    <name evidence="6" type="primary">purC</name>
    <name evidence="8" type="ORF">IPA_08535</name>
</gene>
<dbReference type="KEGG" id="ipc:IPA_08535"/>
<dbReference type="AlphaFoldDB" id="A0A977KBH0"/>
<protein>
    <recommendedName>
        <fullName evidence="6">Phosphoribosylaminoimidazole-succinocarboxamide synthase</fullName>
        <ecNumber evidence="6">6.3.2.6</ecNumber>
    </recommendedName>
    <alternativeName>
        <fullName evidence="6">SAICAR synthetase</fullName>
    </alternativeName>
</protein>
<sequence>MKFLYEGKTKKVYDAGDYYVLEFKDVFTAFDGKKVEEVKGKGEVNAKFTELLMKVLEEKGVPTHFVKRDGNKLYVKKAKPLPLEFIVRNYAYGSLLKRLPILEKGQELKRPVYEIHYKSDELHDPLLATDDPIAAGLLSEEQAEEIRNLTMRVNDILKEVFNEAGYKLIDFKVEYGITPEGKIILIDELSPDSFRAHKGEEIYDKDLFRKGASGEETLKRYLKLLEDLERVVA</sequence>
<dbReference type="PROSITE" id="PS01057">
    <property type="entry name" value="SAICAR_SYNTHETASE_1"/>
    <property type="match status" value="1"/>
</dbReference>
<evidence type="ECO:0000256" key="5">
    <source>
        <dbReference type="ARBA" id="ARBA00022840"/>
    </source>
</evidence>
<dbReference type="InterPro" id="IPR050089">
    <property type="entry name" value="SAICAR_synthetase"/>
</dbReference>
<dbReference type="Pfam" id="PF01259">
    <property type="entry name" value="SAICAR_synt"/>
    <property type="match status" value="1"/>
</dbReference>